<dbReference type="Pfam" id="PF07729">
    <property type="entry name" value="FCD"/>
    <property type="match status" value="1"/>
</dbReference>
<sequence>MSAPGGVVRRSLLDDLATSMLTLIADRKLASGDQFESVRSLADRFKVAVPTVREALRRLEATGAVELRHGSGVYVGRHIGRLVLPNPLAPPPSSDRLIELLQARALIEPPVAALAARVRTEAALHRMDKDLTAAAELIAAADHAQLAEVNMDLTAAAELIAAADHAQLAEVNMDFHRSLAQASGNATLAEVVESVTVVNVREQLEILHLHGDRQADLDEHRAIYEAVLAGDPDLAELLTREHLDGVLAVINNRLQHPRS</sequence>
<dbReference type="Proteomes" id="UP000295172">
    <property type="component" value="Unassembled WGS sequence"/>
</dbReference>
<dbReference type="InterPro" id="IPR011711">
    <property type="entry name" value="GntR_C"/>
</dbReference>
<dbReference type="AlphaFoldDB" id="A0A4R4XG42"/>
<organism evidence="5 6">
    <name type="scientific">Kribbella turkmenica</name>
    <dbReference type="NCBI Taxonomy" id="2530375"/>
    <lineage>
        <taxon>Bacteria</taxon>
        <taxon>Bacillati</taxon>
        <taxon>Actinomycetota</taxon>
        <taxon>Actinomycetes</taxon>
        <taxon>Propionibacteriales</taxon>
        <taxon>Kribbellaceae</taxon>
        <taxon>Kribbella</taxon>
    </lineage>
</organism>
<gene>
    <name evidence="5" type="ORF">E1218_04200</name>
</gene>
<dbReference type="PANTHER" id="PTHR43537:SF5">
    <property type="entry name" value="UXU OPERON TRANSCRIPTIONAL REGULATOR"/>
    <property type="match status" value="1"/>
</dbReference>
<keyword evidence="1" id="KW-0805">Transcription regulation</keyword>
<dbReference type="Pfam" id="PF00392">
    <property type="entry name" value="GntR"/>
    <property type="match status" value="1"/>
</dbReference>
<dbReference type="Gene3D" id="1.20.120.530">
    <property type="entry name" value="GntR ligand-binding domain-like"/>
    <property type="match status" value="1"/>
</dbReference>
<evidence type="ECO:0000313" key="6">
    <source>
        <dbReference type="Proteomes" id="UP000295172"/>
    </source>
</evidence>
<dbReference type="InterPro" id="IPR036388">
    <property type="entry name" value="WH-like_DNA-bd_sf"/>
</dbReference>
<evidence type="ECO:0000313" key="5">
    <source>
        <dbReference type="EMBL" id="TDD29412.1"/>
    </source>
</evidence>
<dbReference type="Gene3D" id="1.10.10.10">
    <property type="entry name" value="Winged helix-like DNA-binding domain superfamily/Winged helix DNA-binding domain"/>
    <property type="match status" value="1"/>
</dbReference>
<comment type="caution">
    <text evidence="5">The sequence shown here is derived from an EMBL/GenBank/DDBJ whole genome shotgun (WGS) entry which is preliminary data.</text>
</comment>
<keyword evidence="6" id="KW-1185">Reference proteome</keyword>
<evidence type="ECO:0000256" key="2">
    <source>
        <dbReference type="ARBA" id="ARBA00023125"/>
    </source>
</evidence>
<dbReference type="PROSITE" id="PS50949">
    <property type="entry name" value="HTH_GNTR"/>
    <property type="match status" value="1"/>
</dbReference>
<evidence type="ECO:0000256" key="1">
    <source>
        <dbReference type="ARBA" id="ARBA00023015"/>
    </source>
</evidence>
<keyword evidence="2" id="KW-0238">DNA-binding</keyword>
<protein>
    <submittedName>
        <fullName evidence="5">FadR family transcriptional regulator</fullName>
    </submittedName>
</protein>
<dbReference type="SMART" id="SM00895">
    <property type="entry name" value="FCD"/>
    <property type="match status" value="1"/>
</dbReference>
<dbReference type="OrthoDB" id="7989071at2"/>
<feature type="domain" description="HTH gntR-type" evidence="4">
    <location>
        <begin position="10"/>
        <end position="78"/>
    </location>
</feature>
<dbReference type="EMBL" id="SMKR01000011">
    <property type="protein sequence ID" value="TDD29412.1"/>
    <property type="molecule type" value="Genomic_DNA"/>
</dbReference>
<dbReference type="SUPFAM" id="SSF48008">
    <property type="entry name" value="GntR ligand-binding domain-like"/>
    <property type="match status" value="1"/>
</dbReference>
<dbReference type="RefSeq" id="WP_132316415.1">
    <property type="nucleotide sequence ID" value="NZ_SMKR01000011.1"/>
</dbReference>
<dbReference type="PANTHER" id="PTHR43537">
    <property type="entry name" value="TRANSCRIPTIONAL REGULATOR, GNTR FAMILY"/>
    <property type="match status" value="1"/>
</dbReference>
<dbReference type="InterPro" id="IPR000524">
    <property type="entry name" value="Tscrpt_reg_HTH_GntR"/>
</dbReference>
<dbReference type="SUPFAM" id="SSF46785">
    <property type="entry name" value="Winged helix' DNA-binding domain"/>
    <property type="match status" value="1"/>
</dbReference>
<name>A0A4R4XG42_9ACTN</name>
<dbReference type="SMART" id="SM00345">
    <property type="entry name" value="HTH_GNTR"/>
    <property type="match status" value="1"/>
</dbReference>
<evidence type="ECO:0000259" key="4">
    <source>
        <dbReference type="PROSITE" id="PS50949"/>
    </source>
</evidence>
<accession>A0A4R4XG42</accession>
<dbReference type="GO" id="GO:0003677">
    <property type="term" value="F:DNA binding"/>
    <property type="evidence" value="ECO:0007669"/>
    <property type="project" value="UniProtKB-KW"/>
</dbReference>
<dbReference type="InterPro" id="IPR036390">
    <property type="entry name" value="WH_DNA-bd_sf"/>
</dbReference>
<dbReference type="GO" id="GO:0003700">
    <property type="term" value="F:DNA-binding transcription factor activity"/>
    <property type="evidence" value="ECO:0007669"/>
    <property type="project" value="InterPro"/>
</dbReference>
<reference evidence="5 6" key="1">
    <citation type="submission" date="2019-02" db="EMBL/GenBank/DDBJ databases">
        <title>Draft genome sequences of novel Actinobacteria.</title>
        <authorList>
            <person name="Sahin N."/>
            <person name="Ay H."/>
            <person name="Saygin H."/>
        </authorList>
    </citation>
    <scope>NUCLEOTIDE SEQUENCE [LARGE SCALE GENOMIC DNA]</scope>
    <source>
        <strain evidence="5 6">16K104</strain>
    </source>
</reference>
<dbReference type="InterPro" id="IPR008920">
    <property type="entry name" value="TF_FadR/GntR_C"/>
</dbReference>
<evidence type="ECO:0000256" key="3">
    <source>
        <dbReference type="ARBA" id="ARBA00023163"/>
    </source>
</evidence>
<keyword evidence="3" id="KW-0804">Transcription</keyword>
<proteinExistence type="predicted"/>
<dbReference type="CDD" id="cd07377">
    <property type="entry name" value="WHTH_GntR"/>
    <property type="match status" value="1"/>
</dbReference>